<proteinExistence type="predicted"/>
<dbReference type="Proteomes" id="UP000438429">
    <property type="component" value="Unassembled WGS sequence"/>
</dbReference>
<dbReference type="AlphaFoldDB" id="A0A6A4T4P0"/>
<comment type="caution">
    <text evidence="1">The sequence shown here is derived from an EMBL/GenBank/DDBJ whole genome shotgun (WGS) entry which is preliminary data.</text>
</comment>
<gene>
    <name evidence="1" type="ORF">F2P81_008114</name>
</gene>
<evidence type="ECO:0000313" key="1">
    <source>
        <dbReference type="EMBL" id="KAF0039879.1"/>
    </source>
</evidence>
<protein>
    <submittedName>
        <fullName evidence="1">Uncharacterized protein</fullName>
    </submittedName>
</protein>
<dbReference type="EMBL" id="VEVO01000007">
    <property type="protein sequence ID" value="KAF0039879.1"/>
    <property type="molecule type" value="Genomic_DNA"/>
</dbReference>
<organism evidence="1 2">
    <name type="scientific">Scophthalmus maximus</name>
    <name type="common">Turbot</name>
    <name type="synonym">Psetta maxima</name>
    <dbReference type="NCBI Taxonomy" id="52904"/>
    <lineage>
        <taxon>Eukaryota</taxon>
        <taxon>Metazoa</taxon>
        <taxon>Chordata</taxon>
        <taxon>Craniata</taxon>
        <taxon>Vertebrata</taxon>
        <taxon>Euteleostomi</taxon>
        <taxon>Actinopterygii</taxon>
        <taxon>Neopterygii</taxon>
        <taxon>Teleostei</taxon>
        <taxon>Neoteleostei</taxon>
        <taxon>Acanthomorphata</taxon>
        <taxon>Carangaria</taxon>
        <taxon>Pleuronectiformes</taxon>
        <taxon>Pleuronectoidei</taxon>
        <taxon>Scophthalmidae</taxon>
        <taxon>Scophthalmus</taxon>
    </lineage>
</organism>
<sequence>MLATLQRLSVSRLCHAGATEITQVNPVNTLSTAPGNKTIFAYTNQLSPSTIRQKHKTVAIPESGGPRHLVVESNITIFSIVPNVSFELLAMNNKSCSMIESYWPGKVNEADKAMIHTSEASVNRKVSVGFDDCSNFNTCSYWNKAYIGQQKNEDITSLRIMIKYLYSSVRQFSRLGSFATQQPKKLAVPQTWFSTPTDTTGCILSWVMINLAKMPPHGELFERHYVGLHAVSWMTEPDGVLVQSLLYTCTCGLRTAVRMPVPDQVHLYRFLLYVEEVALTVMSSPP</sequence>
<evidence type="ECO:0000313" key="2">
    <source>
        <dbReference type="Proteomes" id="UP000438429"/>
    </source>
</evidence>
<reference evidence="1 2" key="1">
    <citation type="submission" date="2019-06" db="EMBL/GenBank/DDBJ databases">
        <title>Draft genomes of female and male turbot (Scophthalmus maximus).</title>
        <authorList>
            <person name="Xu H."/>
            <person name="Xu X.-W."/>
            <person name="Shao C."/>
            <person name="Chen S."/>
        </authorList>
    </citation>
    <scope>NUCLEOTIDE SEQUENCE [LARGE SCALE GENOMIC DNA]</scope>
    <source>
        <strain evidence="1">Ysfricsl-2016a</strain>
        <tissue evidence="1">Blood</tissue>
    </source>
</reference>
<accession>A0A6A4T4P0</accession>
<name>A0A6A4T4P0_SCOMX</name>